<name>A0A1B6IB73_9HEMI</name>
<dbReference type="AlphaFoldDB" id="A0A1B6IB73"/>
<dbReference type="EMBL" id="GECU01023596">
    <property type="protein sequence ID" value="JAS84110.1"/>
    <property type="molecule type" value="Transcribed_RNA"/>
</dbReference>
<accession>A0A1B6IB73</accession>
<sequence>GLYNDLRAEGFTYIMAARCNQDILESYFSLIRGLGRFYDHPLPIAVGQRIKALLLGHFASSIVATGNCESEETSTLSVDLLNSFDCAAEKALRKKLNKVKLVVL</sequence>
<gene>
    <name evidence="1" type="ORF">g.56955</name>
</gene>
<feature type="non-terminal residue" evidence="1">
    <location>
        <position position="1"/>
    </location>
</feature>
<evidence type="ECO:0000313" key="1">
    <source>
        <dbReference type="EMBL" id="JAS84110.1"/>
    </source>
</evidence>
<proteinExistence type="predicted"/>
<organism evidence="1">
    <name type="scientific">Homalodisca liturata</name>
    <dbReference type="NCBI Taxonomy" id="320908"/>
    <lineage>
        <taxon>Eukaryota</taxon>
        <taxon>Metazoa</taxon>
        <taxon>Ecdysozoa</taxon>
        <taxon>Arthropoda</taxon>
        <taxon>Hexapoda</taxon>
        <taxon>Insecta</taxon>
        <taxon>Pterygota</taxon>
        <taxon>Neoptera</taxon>
        <taxon>Paraneoptera</taxon>
        <taxon>Hemiptera</taxon>
        <taxon>Auchenorrhyncha</taxon>
        <taxon>Membracoidea</taxon>
        <taxon>Cicadellidae</taxon>
        <taxon>Cicadellinae</taxon>
        <taxon>Proconiini</taxon>
        <taxon>Homalodisca</taxon>
    </lineage>
</organism>
<protein>
    <submittedName>
        <fullName evidence="1">Uncharacterized protein</fullName>
    </submittedName>
</protein>
<reference evidence="1" key="1">
    <citation type="submission" date="2015-11" db="EMBL/GenBank/DDBJ databases">
        <title>De novo transcriptome assembly of four potential Pierce s Disease insect vectors from Arizona vineyards.</title>
        <authorList>
            <person name="Tassone E.E."/>
        </authorList>
    </citation>
    <scope>NUCLEOTIDE SEQUENCE</scope>
</reference>